<organism evidence="2 3">
    <name type="scientific">Candidatus Brocadia sinica JPN1</name>
    <dbReference type="NCBI Taxonomy" id="1197129"/>
    <lineage>
        <taxon>Bacteria</taxon>
        <taxon>Pseudomonadati</taxon>
        <taxon>Planctomycetota</taxon>
        <taxon>Candidatus Brocadiia</taxon>
        <taxon>Candidatus Brocadiales</taxon>
        <taxon>Candidatus Brocadiaceae</taxon>
        <taxon>Candidatus Brocadia</taxon>
    </lineage>
</organism>
<evidence type="ECO:0000313" key="2">
    <source>
        <dbReference type="EMBL" id="GAN34816.1"/>
    </source>
</evidence>
<dbReference type="Pfam" id="PF18480">
    <property type="entry name" value="DUF5615"/>
    <property type="match status" value="1"/>
</dbReference>
<dbReference type="EMBL" id="BAFN01000001">
    <property type="protein sequence ID" value="GAN34816.1"/>
    <property type="molecule type" value="Genomic_DNA"/>
</dbReference>
<name>A0ABQ0K1D4_9BACT</name>
<dbReference type="InterPro" id="IPR041049">
    <property type="entry name" value="DUF5615"/>
</dbReference>
<reference evidence="3" key="1">
    <citation type="journal article" date="2015" name="Genome Announc.">
        <title>Draft Genome Sequence of an Anaerobic Ammonium-Oxidizing Bacterium, "Candidatus Brocadia sinica".</title>
        <authorList>
            <person name="Oshiki M."/>
            <person name="Shinyako-Hata K."/>
            <person name="Satoh H."/>
            <person name="Okabe S."/>
        </authorList>
    </citation>
    <scope>NUCLEOTIDE SEQUENCE [LARGE SCALE GENOMIC DNA]</scope>
    <source>
        <strain evidence="3">JPN1</strain>
    </source>
</reference>
<gene>
    <name evidence="2" type="ORF">BROSI_A3359</name>
</gene>
<evidence type="ECO:0000313" key="3">
    <source>
        <dbReference type="Proteomes" id="UP000032309"/>
    </source>
</evidence>
<protein>
    <recommendedName>
        <fullName evidence="1">DUF5615 domain-containing protein</fullName>
    </recommendedName>
</protein>
<keyword evidence="3" id="KW-1185">Reference proteome</keyword>
<dbReference type="Proteomes" id="UP000032309">
    <property type="component" value="Unassembled WGS sequence"/>
</dbReference>
<comment type="caution">
    <text evidence="2">The sequence shown here is derived from an EMBL/GenBank/DDBJ whole genome shotgun (WGS) entry which is preliminary data.</text>
</comment>
<feature type="domain" description="DUF5615" evidence="1">
    <location>
        <begin position="4"/>
        <end position="66"/>
    </location>
</feature>
<proteinExistence type="predicted"/>
<dbReference type="RefSeq" id="WP_052564769.1">
    <property type="nucleotide sequence ID" value="NZ_BAFN01000001.1"/>
</dbReference>
<accession>A0ABQ0K1D4</accession>
<evidence type="ECO:0000259" key="1">
    <source>
        <dbReference type="Pfam" id="PF18480"/>
    </source>
</evidence>
<sequence>MTIQLYMDHNVPRAITDGLRVRGVDIITALEDGTAEVDDPELLDRVSKLERVLFTRDYNLLQEATKRQRTGILFPGIIYAHQLRISIGDCIRNLEIIAKAGEPEDLLNRVQYLPL</sequence>